<gene>
    <name evidence="4" type="ORF">CCHLO57077_00019637</name>
    <name evidence="3" type="ORF">CCHLO57077_00019886</name>
    <name evidence="2" type="ORF">CCHLO57077_00019887</name>
</gene>
<evidence type="ECO:0000313" key="5">
    <source>
        <dbReference type="Proteomes" id="UP001160390"/>
    </source>
</evidence>
<dbReference type="AlphaFoldDB" id="A0AA35MEZ5"/>
<dbReference type="Proteomes" id="UP001160390">
    <property type="component" value="Unassembled WGS sequence"/>
</dbReference>
<dbReference type="EMBL" id="CABFNP030001148">
    <property type="protein sequence ID" value="CAI6091451.1"/>
    <property type="molecule type" value="Genomic_DNA"/>
</dbReference>
<organism evidence="4 5">
    <name type="scientific">Clonostachys chloroleuca</name>
    <dbReference type="NCBI Taxonomy" id="1926264"/>
    <lineage>
        <taxon>Eukaryota</taxon>
        <taxon>Fungi</taxon>
        <taxon>Dikarya</taxon>
        <taxon>Ascomycota</taxon>
        <taxon>Pezizomycotina</taxon>
        <taxon>Sordariomycetes</taxon>
        <taxon>Hypocreomycetidae</taxon>
        <taxon>Hypocreales</taxon>
        <taxon>Bionectriaceae</taxon>
        <taxon>Clonostachys</taxon>
    </lineage>
</organism>
<reference evidence="4" key="1">
    <citation type="submission" date="2023-01" db="EMBL/GenBank/DDBJ databases">
        <authorList>
            <person name="Piombo E."/>
        </authorList>
    </citation>
    <scope>NUCLEOTIDE SEQUENCE</scope>
</reference>
<keyword evidence="5" id="KW-1185">Reference proteome</keyword>
<feature type="region of interest" description="Disordered" evidence="1">
    <location>
        <begin position="31"/>
        <end position="57"/>
    </location>
</feature>
<accession>A0AA35MEZ5</accession>
<protein>
    <submittedName>
        <fullName evidence="4">Uncharacterized protein</fullName>
    </submittedName>
</protein>
<evidence type="ECO:0000313" key="3">
    <source>
        <dbReference type="EMBL" id="CAI6091451.1"/>
    </source>
</evidence>
<sequence length="127" mass="14167">MGERWDVYNHATVSFVIEVMHRWGNQAALPTGPGSHWPTEAGHDDTVLEPGSPRGSAGAYDEGGFVVKWTQMEVEEYNMAHFKIQCMLFNTVESRLSEKRWVLEFVVDSISGDDITLHADFYSGSGG</sequence>
<evidence type="ECO:0000313" key="2">
    <source>
        <dbReference type="EMBL" id="CAI6083001.1"/>
    </source>
</evidence>
<evidence type="ECO:0000256" key="1">
    <source>
        <dbReference type="SAM" id="MobiDB-lite"/>
    </source>
</evidence>
<proteinExistence type="predicted"/>
<dbReference type="EMBL" id="CABFNP030000741">
    <property type="protein sequence ID" value="CAI6083001.1"/>
    <property type="molecule type" value="Genomic_DNA"/>
</dbReference>
<name>A0AA35MEZ5_9HYPO</name>
<comment type="caution">
    <text evidence="4">The sequence shown here is derived from an EMBL/GenBank/DDBJ whole genome shotgun (WGS) entry which is preliminary data.</text>
</comment>
<dbReference type="EMBL" id="CABFNP030001268">
    <property type="protein sequence ID" value="CAI6095861.1"/>
    <property type="molecule type" value="Genomic_DNA"/>
</dbReference>
<evidence type="ECO:0000313" key="4">
    <source>
        <dbReference type="EMBL" id="CAI6095861.1"/>
    </source>
</evidence>